<name>A0A8K1G7G4_9PASS</name>
<protein>
    <submittedName>
        <fullName evidence="1">Uncharacterized protein</fullName>
    </submittedName>
</protein>
<evidence type="ECO:0000313" key="2">
    <source>
        <dbReference type="Proteomes" id="UP000796761"/>
    </source>
</evidence>
<gene>
    <name evidence="1" type="ORF">HGM15179_013947</name>
</gene>
<dbReference type="Proteomes" id="UP000796761">
    <property type="component" value="Unassembled WGS sequence"/>
</dbReference>
<reference evidence="1" key="1">
    <citation type="submission" date="2019-04" db="EMBL/GenBank/DDBJ databases">
        <title>Genome assembly of Zosterops borbonicus 15179.</title>
        <authorList>
            <person name="Leroy T."/>
            <person name="Anselmetti Y."/>
            <person name="Tilak M.-K."/>
            <person name="Nabholz B."/>
        </authorList>
    </citation>
    <scope>NUCLEOTIDE SEQUENCE</scope>
    <source>
        <strain evidence="1">HGM_15179</strain>
        <tissue evidence="1">Muscle</tissue>
    </source>
</reference>
<proteinExistence type="predicted"/>
<keyword evidence="2" id="KW-1185">Reference proteome</keyword>
<evidence type="ECO:0000313" key="1">
    <source>
        <dbReference type="EMBL" id="TRZ13167.1"/>
    </source>
</evidence>
<comment type="caution">
    <text evidence="1">The sequence shown here is derived from an EMBL/GenBank/DDBJ whole genome shotgun (WGS) entry which is preliminary data.</text>
</comment>
<sequence length="139" mass="15291">MELGKGLEHQSCEEQLRELGVFILEKRRVRSDLIIPYNCLKGGCGQVGVDLFSKVTSNRTRGNGLKLLQRSFTLDISKKFLMKRGCQALEQAAQESSRVTINGGIMNNVEVGQWLTGLPCHGTQAGNIPEESAGLPNFQ</sequence>
<dbReference type="EMBL" id="SWJQ01000535">
    <property type="protein sequence ID" value="TRZ13167.1"/>
    <property type="molecule type" value="Genomic_DNA"/>
</dbReference>
<dbReference type="OrthoDB" id="10262929at2759"/>
<dbReference type="AlphaFoldDB" id="A0A8K1G7G4"/>
<accession>A0A8K1G7G4</accession>
<organism evidence="1 2">
    <name type="scientific">Zosterops borbonicus</name>
    <dbReference type="NCBI Taxonomy" id="364589"/>
    <lineage>
        <taxon>Eukaryota</taxon>
        <taxon>Metazoa</taxon>
        <taxon>Chordata</taxon>
        <taxon>Craniata</taxon>
        <taxon>Vertebrata</taxon>
        <taxon>Euteleostomi</taxon>
        <taxon>Archelosauria</taxon>
        <taxon>Archosauria</taxon>
        <taxon>Dinosauria</taxon>
        <taxon>Saurischia</taxon>
        <taxon>Theropoda</taxon>
        <taxon>Coelurosauria</taxon>
        <taxon>Aves</taxon>
        <taxon>Neognathae</taxon>
        <taxon>Neoaves</taxon>
        <taxon>Telluraves</taxon>
        <taxon>Australaves</taxon>
        <taxon>Passeriformes</taxon>
        <taxon>Sylvioidea</taxon>
        <taxon>Zosteropidae</taxon>
        <taxon>Zosterops</taxon>
    </lineage>
</organism>